<organism evidence="1 2">
    <name type="scientific">Heterosigma akashiwo virus 01</name>
    <name type="common">HaV01</name>
    <dbReference type="NCBI Taxonomy" id="97195"/>
    <lineage>
        <taxon>Viruses</taxon>
        <taxon>Varidnaviria</taxon>
        <taxon>Bamfordvirae</taxon>
        <taxon>Nucleocytoviricota</taxon>
        <taxon>Megaviricetes</taxon>
        <taxon>Algavirales</taxon>
        <taxon>Phycodnaviridae</taxon>
        <taxon>Raphidovirus</taxon>
        <taxon>Raphidovirus japonicum</taxon>
    </lineage>
</organism>
<reference evidence="1 2" key="1">
    <citation type="submission" date="2016-03" db="EMBL/GenBank/DDBJ databases">
        <title>Genome sequences of a Phycodnavirus, Heterosigma akashiwo virus strain 53.</title>
        <authorList>
            <person name="Ueki S."/>
            <person name="Ogura Y."/>
            <person name="Hayashi T."/>
        </authorList>
    </citation>
    <scope>NUCLEOTIDE SEQUENCE [LARGE SCALE GENOMIC DNA]</scope>
    <source>
        <strain evidence="1">HaV53</strain>
    </source>
</reference>
<protein>
    <submittedName>
        <fullName evidence="1">Uncharacterized protein</fullName>
    </submittedName>
</protein>
<accession>A0A1C9C5H7</accession>
<keyword evidence="2" id="KW-1185">Reference proteome</keyword>
<gene>
    <name evidence="1" type="primary">HaV53_ORF206</name>
</gene>
<proteinExistence type="predicted"/>
<dbReference type="KEGG" id="vg:37618587"/>
<dbReference type="GeneID" id="37618587"/>
<dbReference type="EMBL" id="KX008963">
    <property type="protein sequence ID" value="AOM63537.1"/>
    <property type="molecule type" value="Genomic_DNA"/>
</dbReference>
<name>A0A1C9C5H7_HAV01</name>
<dbReference type="Proteomes" id="UP000232488">
    <property type="component" value="Segment"/>
</dbReference>
<organismHost>
    <name type="scientific">Heterosigma akashiwo</name>
    <name type="common">Chromophytic alga</name>
    <name type="synonym">Heterosigma carterae</name>
    <dbReference type="NCBI Taxonomy" id="2829"/>
</organismHost>
<evidence type="ECO:0000313" key="2">
    <source>
        <dbReference type="Proteomes" id="UP000232488"/>
    </source>
</evidence>
<dbReference type="RefSeq" id="YP_009507603.1">
    <property type="nucleotide sequence ID" value="NC_038553.1"/>
</dbReference>
<evidence type="ECO:0000313" key="1">
    <source>
        <dbReference type="EMBL" id="AOM63537.1"/>
    </source>
</evidence>
<sequence>MWNVFGGEPGGYYNWRYLTLWTTMKLDKVMFYIRELNATDYLTEDILLDMKIRSIQVTYDGASFSEAFSVHSEYTNLGINASQVINTDDLSDAWMTPWLSVS</sequence>